<dbReference type="InterPro" id="IPR000792">
    <property type="entry name" value="Tscrpt_reg_LuxR_C"/>
</dbReference>
<gene>
    <name evidence="3" type="ORF">IPJ89_04030</name>
</gene>
<organism evidence="3">
    <name type="scientific">Candidatus Iainarchaeum sp</name>
    <dbReference type="NCBI Taxonomy" id="3101447"/>
    <lineage>
        <taxon>Archaea</taxon>
        <taxon>Candidatus Iainarchaeota</taxon>
        <taxon>Candidatus Iainarchaeia</taxon>
        <taxon>Candidatus Iainarchaeales</taxon>
        <taxon>Candidatus Iainarchaeaceae</taxon>
        <taxon>Candidatus Iainarchaeum</taxon>
    </lineage>
</organism>
<dbReference type="GO" id="GO:0003677">
    <property type="term" value="F:DNA binding"/>
    <property type="evidence" value="ECO:0007669"/>
    <property type="project" value="InterPro"/>
</dbReference>
<reference evidence="3" key="1">
    <citation type="submission" date="2020-11" db="EMBL/GenBank/DDBJ databases">
        <title>Connecting structure to function with the recovery of over 1000 high-quality activated sludge metagenome-assembled genomes encoding full-length rRNA genes using long-read sequencing.</title>
        <authorList>
            <person name="Singleton C.M."/>
            <person name="Petriglieri F."/>
            <person name="Kristensen J.M."/>
            <person name="Kirkegaard R.H."/>
            <person name="Michaelsen T.Y."/>
            <person name="Andersen M.H."/>
            <person name="Karst S.M."/>
            <person name="Dueholm M.S."/>
            <person name="Nielsen P.H."/>
            <person name="Albertsen M."/>
        </authorList>
    </citation>
    <scope>NUCLEOTIDE SEQUENCE</scope>
    <source>
        <strain evidence="3">Fred_18-Q3-R57-64_BAT3C.431</strain>
    </source>
</reference>
<evidence type="ECO:0000313" key="3">
    <source>
        <dbReference type="EMBL" id="QQR92298.1"/>
    </source>
</evidence>
<feature type="region of interest" description="Disordered" evidence="1">
    <location>
        <begin position="246"/>
        <end position="281"/>
    </location>
</feature>
<dbReference type="AlphaFoldDB" id="A0A7T9DJ52"/>
<dbReference type="Pfam" id="PF00196">
    <property type="entry name" value="GerE"/>
    <property type="match status" value="1"/>
</dbReference>
<sequence>MMAPSSIPAWIKRRLDKLTPRQRKYFLKQGLMPLTPVTRIAERAGVLESSARDILQGLSPIRANASKRNAALYAFYQEAIRNPNRSWVLDLPRFWYLHRMVTLAPSHGVAEIHALLQLESNGRPVPSRHIISAFIRANNLNTANDRLAAGRRYQSVISRKRKPNALPEDLRWSLLFDVYKLLPQIMRGHSGFFKEELIDAVYERLENEVNYFDPEKMNGDLPVKEKWEKYVRKRIRYFVIDAMRQKSGRGKKKPKRDSIPVEEIPSRSVGENPQPHSWNPLLRVTPPNSMEWKVVRLLSVGFSRSEVAQRLGIARETVYSHLSHAKARLKKGGR</sequence>
<evidence type="ECO:0000256" key="1">
    <source>
        <dbReference type="SAM" id="MobiDB-lite"/>
    </source>
</evidence>
<dbReference type="InterPro" id="IPR036388">
    <property type="entry name" value="WH-like_DNA-bd_sf"/>
</dbReference>
<dbReference type="GO" id="GO:0006355">
    <property type="term" value="P:regulation of DNA-templated transcription"/>
    <property type="evidence" value="ECO:0007669"/>
    <property type="project" value="InterPro"/>
</dbReference>
<dbReference type="SUPFAM" id="SSF46894">
    <property type="entry name" value="C-terminal effector domain of the bipartite response regulators"/>
    <property type="match status" value="1"/>
</dbReference>
<dbReference type="EMBL" id="CP064981">
    <property type="protein sequence ID" value="QQR92298.1"/>
    <property type="molecule type" value="Genomic_DNA"/>
</dbReference>
<proteinExistence type="predicted"/>
<dbReference type="InterPro" id="IPR016032">
    <property type="entry name" value="Sig_transdc_resp-reg_C-effctor"/>
</dbReference>
<dbReference type="Proteomes" id="UP000596004">
    <property type="component" value="Chromosome"/>
</dbReference>
<protein>
    <submittedName>
        <fullName evidence="3">Sigma-70 family RNA polymerase sigma factor</fullName>
    </submittedName>
</protein>
<feature type="compositionally biased region" description="Basic residues" evidence="1">
    <location>
        <begin position="246"/>
        <end position="255"/>
    </location>
</feature>
<feature type="domain" description="HTH luxR-type" evidence="2">
    <location>
        <begin position="291"/>
        <end position="330"/>
    </location>
</feature>
<dbReference type="Gene3D" id="1.10.10.10">
    <property type="entry name" value="Winged helix-like DNA-binding domain superfamily/Winged helix DNA-binding domain"/>
    <property type="match status" value="1"/>
</dbReference>
<accession>A0A7T9DJ52</accession>
<evidence type="ECO:0000259" key="2">
    <source>
        <dbReference type="Pfam" id="PF00196"/>
    </source>
</evidence>
<name>A0A7T9DJ52_9ARCH</name>